<sequence>MKEASHQTIQTSLAVLMKTMQEIFNFSWQILFPQLRCCELKEATILVPEDLINIKLGDIVPADARLLEGDPLKIDQATITGVSLPFTENPGDETFAGPNCKQGKIEAVVMATGIYTLYGKAAHLVDSIWSLWPLIWLQKCFSLEDFQAMPTTIEVSAPPNRTRGDHERMTTKNGDGVTSATILMLVPIDASVVNMLGDPKEARTGIKGVVILLELCQTQDYHEQGVFELVMEKKQQPARSGTGVVVAIKNVNQESLQGFEEWQSVVTFLERLSHPNLMRSLGYSLGRKGVFACL</sequence>
<dbReference type="InterPro" id="IPR059000">
    <property type="entry name" value="ATPase_P-type_domA"/>
</dbReference>
<evidence type="ECO:0000313" key="14">
    <source>
        <dbReference type="Proteomes" id="UP001279734"/>
    </source>
</evidence>
<evidence type="ECO:0000256" key="7">
    <source>
        <dbReference type="ARBA" id="ARBA00022840"/>
    </source>
</evidence>
<dbReference type="Gene3D" id="2.70.150.10">
    <property type="entry name" value="Calcium-transporting ATPase, cytoplasmic transduction domain A"/>
    <property type="match status" value="1"/>
</dbReference>
<dbReference type="EMBL" id="BSYO01000002">
    <property type="protein sequence ID" value="GMH00117.1"/>
    <property type="molecule type" value="Genomic_DNA"/>
</dbReference>
<dbReference type="GO" id="GO:0016020">
    <property type="term" value="C:membrane"/>
    <property type="evidence" value="ECO:0007669"/>
    <property type="project" value="UniProtKB-SubCell"/>
</dbReference>
<evidence type="ECO:0000256" key="3">
    <source>
        <dbReference type="ARBA" id="ARBA00008804"/>
    </source>
</evidence>
<keyword evidence="7" id="KW-0067">ATP-binding</keyword>
<keyword evidence="4" id="KW-0597">Phosphoprotein</keyword>
<evidence type="ECO:0000256" key="4">
    <source>
        <dbReference type="ARBA" id="ARBA00022553"/>
    </source>
</evidence>
<evidence type="ECO:0000256" key="6">
    <source>
        <dbReference type="ARBA" id="ARBA00022741"/>
    </source>
</evidence>
<dbReference type="Gene3D" id="1.20.1110.10">
    <property type="entry name" value="Calcium-transporting ATPase, transmembrane domain"/>
    <property type="match status" value="1"/>
</dbReference>
<keyword evidence="5" id="KW-0812">Transmembrane</keyword>
<feature type="domain" description="P-type ATPase A" evidence="12">
    <location>
        <begin position="42"/>
        <end position="125"/>
    </location>
</feature>
<keyword evidence="8" id="KW-0460">Magnesium</keyword>
<comment type="function">
    <text evidence="1">The plasma membrane ATPase of plants and fungi is a hydrogen ion pump. The proton gradient it generates drives the active transport of nutrients by H(+)-symport. The resulting external acidification and/or internal alkinization may mediate growth responses.</text>
</comment>
<evidence type="ECO:0000256" key="10">
    <source>
        <dbReference type="ARBA" id="ARBA00022989"/>
    </source>
</evidence>
<protein>
    <recommendedName>
        <fullName evidence="12">P-type ATPase A domain-containing protein</fullName>
    </recommendedName>
</protein>
<organism evidence="13 14">
    <name type="scientific">Nepenthes gracilis</name>
    <name type="common">Slender pitcher plant</name>
    <dbReference type="NCBI Taxonomy" id="150966"/>
    <lineage>
        <taxon>Eukaryota</taxon>
        <taxon>Viridiplantae</taxon>
        <taxon>Streptophyta</taxon>
        <taxon>Embryophyta</taxon>
        <taxon>Tracheophyta</taxon>
        <taxon>Spermatophyta</taxon>
        <taxon>Magnoliopsida</taxon>
        <taxon>eudicotyledons</taxon>
        <taxon>Gunneridae</taxon>
        <taxon>Pentapetalae</taxon>
        <taxon>Caryophyllales</taxon>
        <taxon>Nepenthaceae</taxon>
        <taxon>Nepenthes</taxon>
    </lineage>
</organism>
<evidence type="ECO:0000256" key="2">
    <source>
        <dbReference type="ARBA" id="ARBA00004141"/>
    </source>
</evidence>
<evidence type="ECO:0000259" key="12">
    <source>
        <dbReference type="Pfam" id="PF00122"/>
    </source>
</evidence>
<dbReference type="SUPFAM" id="SSF81653">
    <property type="entry name" value="Calcium ATPase, transduction domain A"/>
    <property type="match status" value="1"/>
</dbReference>
<comment type="subcellular location">
    <subcellularLocation>
        <location evidence="2">Membrane</location>
        <topology evidence="2">Multi-pass membrane protein</topology>
    </subcellularLocation>
</comment>
<evidence type="ECO:0000256" key="9">
    <source>
        <dbReference type="ARBA" id="ARBA00022967"/>
    </source>
</evidence>
<dbReference type="PANTHER" id="PTHR42861">
    <property type="entry name" value="CALCIUM-TRANSPORTING ATPASE"/>
    <property type="match status" value="1"/>
</dbReference>
<comment type="similarity">
    <text evidence="3">Belongs to the cation transport ATPase (P-type) (TC 3.A.3) family. Type IIIA subfamily.</text>
</comment>
<dbReference type="Pfam" id="PF00122">
    <property type="entry name" value="E1-E2_ATPase"/>
    <property type="match status" value="1"/>
</dbReference>
<name>A0AAD3P688_NEPGR</name>
<accession>A0AAD3P688</accession>
<proteinExistence type="inferred from homology"/>
<evidence type="ECO:0000313" key="13">
    <source>
        <dbReference type="EMBL" id="GMH00117.1"/>
    </source>
</evidence>
<dbReference type="Gene3D" id="3.30.200.20">
    <property type="entry name" value="Phosphorylase Kinase, domain 1"/>
    <property type="match status" value="1"/>
</dbReference>
<keyword evidence="11" id="KW-0472">Membrane</keyword>
<comment type="caution">
    <text evidence="13">The sequence shown here is derived from an EMBL/GenBank/DDBJ whole genome shotgun (WGS) entry which is preliminary data.</text>
</comment>
<dbReference type="GO" id="GO:0005524">
    <property type="term" value="F:ATP binding"/>
    <property type="evidence" value="ECO:0007669"/>
    <property type="project" value="UniProtKB-KW"/>
</dbReference>
<keyword evidence="6" id="KW-0547">Nucleotide-binding</keyword>
<keyword evidence="10" id="KW-1133">Transmembrane helix</keyword>
<evidence type="ECO:0000256" key="11">
    <source>
        <dbReference type="ARBA" id="ARBA00023136"/>
    </source>
</evidence>
<dbReference type="InterPro" id="IPR008250">
    <property type="entry name" value="ATPase_P-typ_transduc_dom_A_sf"/>
</dbReference>
<keyword evidence="9" id="KW-1278">Translocase</keyword>
<reference evidence="13" key="1">
    <citation type="submission" date="2023-05" db="EMBL/GenBank/DDBJ databases">
        <title>Nepenthes gracilis genome sequencing.</title>
        <authorList>
            <person name="Fukushima K."/>
        </authorList>
    </citation>
    <scope>NUCLEOTIDE SEQUENCE</scope>
    <source>
        <strain evidence="13">SING2019-196</strain>
    </source>
</reference>
<evidence type="ECO:0000256" key="5">
    <source>
        <dbReference type="ARBA" id="ARBA00022692"/>
    </source>
</evidence>
<dbReference type="AlphaFoldDB" id="A0AAD3P688"/>
<dbReference type="Proteomes" id="UP001279734">
    <property type="component" value="Unassembled WGS sequence"/>
</dbReference>
<evidence type="ECO:0000256" key="1">
    <source>
        <dbReference type="ARBA" id="ARBA00003417"/>
    </source>
</evidence>
<gene>
    <name evidence="13" type="ORF">Nepgr_001956</name>
</gene>
<keyword evidence="14" id="KW-1185">Reference proteome</keyword>
<evidence type="ECO:0000256" key="8">
    <source>
        <dbReference type="ARBA" id="ARBA00022842"/>
    </source>
</evidence>
<dbReference type="FunFam" id="2.70.150.10:FF:000042">
    <property type="entry name" value="Plasma membrane ATPase"/>
    <property type="match status" value="1"/>
</dbReference>